<dbReference type="InterPro" id="IPR001107">
    <property type="entry name" value="Band_7"/>
</dbReference>
<dbReference type="Proteomes" id="UP000192569">
    <property type="component" value="Chromosome I"/>
</dbReference>
<feature type="coiled-coil region" evidence="1">
    <location>
        <begin position="202"/>
        <end position="229"/>
    </location>
</feature>
<dbReference type="PANTHER" id="PTHR23222">
    <property type="entry name" value="PROHIBITIN"/>
    <property type="match status" value="1"/>
</dbReference>
<evidence type="ECO:0000256" key="1">
    <source>
        <dbReference type="SAM" id="Coils"/>
    </source>
</evidence>
<dbReference type="GO" id="GO:0016020">
    <property type="term" value="C:membrane"/>
    <property type="evidence" value="ECO:0007669"/>
    <property type="project" value="InterPro"/>
</dbReference>
<feature type="transmembrane region" description="Helical" evidence="2">
    <location>
        <begin position="12"/>
        <end position="37"/>
    </location>
</feature>
<dbReference type="AlphaFoldDB" id="A0A1W1VSM2"/>
<gene>
    <name evidence="4" type="ORF">SAMN00808754_1438</name>
</gene>
<evidence type="ECO:0000256" key="2">
    <source>
        <dbReference type="SAM" id="Phobius"/>
    </source>
</evidence>
<keyword evidence="2" id="KW-0472">Membrane</keyword>
<reference evidence="4 5" key="1">
    <citation type="submission" date="2017-04" db="EMBL/GenBank/DDBJ databases">
        <authorList>
            <person name="Afonso C.L."/>
            <person name="Miller P.J."/>
            <person name="Scott M.A."/>
            <person name="Spackman E."/>
            <person name="Goraichik I."/>
            <person name="Dimitrov K.M."/>
            <person name="Suarez D.L."/>
            <person name="Swayne D.E."/>
        </authorList>
    </citation>
    <scope>NUCLEOTIDE SEQUENCE [LARGE SCALE GENOMIC DNA]</scope>
    <source>
        <strain evidence="4 5">ToBE</strain>
    </source>
</reference>
<name>A0A1W1VSM2_9FIRM</name>
<organism evidence="4 5">
    <name type="scientific">Thermanaeromonas toyohensis ToBE</name>
    <dbReference type="NCBI Taxonomy" id="698762"/>
    <lineage>
        <taxon>Bacteria</taxon>
        <taxon>Bacillati</taxon>
        <taxon>Bacillota</taxon>
        <taxon>Clostridia</taxon>
        <taxon>Neomoorellales</taxon>
        <taxon>Neomoorellaceae</taxon>
        <taxon>Thermanaeromonas</taxon>
    </lineage>
</organism>
<evidence type="ECO:0000313" key="5">
    <source>
        <dbReference type="Proteomes" id="UP000192569"/>
    </source>
</evidence>
<dbReference type="InterPro" id="IPR036013">
    <property type="entry name" value="Band_7/SPFH_dom_sf"/>
</dbReference>
<dbReference type="Pfam" id="PF01145">
    <property type="entry name" value="Band_7"/>
    <property type="match status" value="1"/>
</dbReference>
<protein>
    <submittedName>
        <fullName evidence="4">SPFH domain, Band 7 family protein</fullName>
    </submittedName>
</protein>
<proteinExistence type="predicted"/>
<dbReference type="STRING" id="698762.SAMN00808754_1438"/>
<keyword evidence="2" id="KW-1133">Transmembrane helix</keyword>
<dbReference type="SMART" id="SM00244">
    <property type="entry name" value="PHB"/>
    <property type="match status" value="1"/>
</dbReference>
<dbReference type="PANTHER" id="PTHR23222:SF0">
    <property type="entry name" value="PROHIBITIN 1"/>
    <property type="match status" value="1"/>
</dbReference>
<dbReference type="InterPro" id="IPR000163">
    <property type="entry name" value="Prohibitin"/>
</dbReference>
<dbReference type="EMBL" id="LT838272">
    <property type="protein sequence ID" value="SMB96273.1"/>
    <property type="molecule type" value="Genomic_DNA"/>
</dbReference>
<keyword evidence="1" id="KW-0175">Coiled coil</keyword>
<dbReference type="PRINTS" id="PR00679">
    <property type="entry name" value="PROHIBITIN"/>
</dbReference>
<keyword evidence="2" id="KW-0812">Transmembrane</keyword>
<feature type="domain" description="Band 7" evidence="3">
    <location>
        <begin position="32"/>
        <end position="192"/>
    </location>
</feature>
<evidence type="ECO:0000259" key="3">
    <source>
        <dbReference type="SMART" id="SM00244"/>
    </source>
</evidence>
<evidence type="ECO:0000313" key="4">
    <source>
        <dbReference type="EMBL" id="SMB96273.1"/>
    </source>
</evidence>
<dbReference type="Gene3D" id="3.30.479.30">
    <property type="entry name" value="Band 7 domain"/>
    <property type="match status" value="1"/>
</dbReference>
<sequence>MARASESFPRNWLRRGIATVIGVLLVLLVLSMFFVVVPAGHVGVLLHFGAVRSSLSEGLHLKLPLVQKVVLMDVRIQKSETEASAASKDLQTVKAKIAVNYHAAPEQAARLYAQVGTGYAQTLVAPAVQECVKAVTAQHTAEELITRRQEVSSKIHNVLADKLAPYGIVVDAFNIVDFDFSQKFNEAVEEKLAAEQRALKAKYDLERTKTEAEQKLTQARAEAEALKIQREQVTPELLRLREIEVQKMAVEKWDGHLPSVTGGGVPFVQLPFTGQK</sequence>
<dbReference type="SUPFAM" id="SSF117892">
    <property type="entry name" value="Band 7/SPFH domain"/>
    <property type="match status" value="1"/>
</dbReference>
<dbReference type="CDD" id="cd03401">
    <property type="entry name" value="SPFH_prohibitin"/>
    <property type="match status" value="1"/>
</dbReference>
<accession>A0A1W1VSM2</accession>
<keyword evidence="5" id="KW-1185">Reference proteome</keyword>